<reference evidence="1 2" key="1">
    <citation type="submission" date="2019-08" db="EMBL/GenBank/DDBJ databases">
        <title>In-depth cultivation of the pig gut microbiome towards novel bacterial diversity and tailored functional studies.</title>
        <authorList>
            <person name="Wylensek D."/>
            <person name="Hitch T.C.A."/>
            <person name="Clavel T."/>
        </authorList>
    </citation>
    <scope>NUCLEOTIDE SEQUENCE [LARGE SCALE GENOMIC DNA]</scope>
    <source>
        <strain evidence="1 2">Oil+RF-744-WCA-WT-11</strain>
    </source>
</reference>
<name>A0A6L5X860_9FIRM</name>
<dbReference type="AlphaFoldDB" id="A0A6L5X860"/>
<dbReference type="RefSeq" id="WP_154526610.1">
    <property type="nucleotide sequence ID" value="NZ_VULZ01000013.1"/>
</dbReference>
<sequence>MAEKRFTGVTKSGFEFSISESALDDMELVDLLAESDDNFLVFPKVLERLLGKEQKKRFYDHVRSASGSVPIEAVTQEMQEIFALCNAKNS</sequence>
<gene>
    <name evidence="1" type="ORF">FYJ35_11205</name>
</gene>
<evidence type="ECO:0000313" key="1">
    <source>
        <dbReference type="EMBL" id="MSS15595.1"/>
    </source>
</evidence>
<accession>A0A6L5X860</accession>
<keyword evidence="2" id="KW-1185">Reference proteome</keyword>
<comment type="caution">
    <text evidence="1">The sequence shown here is derived from an EMBL/GenBank/DDBJ whole genome shotgun (WGS) entry which is preliminary data.</text>
</comment>
<dbReference type="Proteomes" id="UP000481852">
    <property type="component" value="Unassembled WGS sequence"/>
</dbReference>
<proteinExistence type="predicted"/>
<dbReference type="EMBL" id="VULZ01000013">
    <property type="protein sequence ID" value="MSS15595.1"/>
    <property type="molecule type" value="Genomic_DNA"/>
</dbReference>
<evidence type="ECO:0000313" key="2">
    <source>
        <dbReference type="Proteomes" id="UP000481852"/>
    </source>
</evidence>
<protein>
    <submittedName>
        <fullName evidence="1">Uncharacterized protein</fullName>
    </submittedName>
</protein>
<organism evidence="1 2">
    <name type="scientific">Porcincola intestinalis</name>
    <dbReference type="NCBI Taxonomy" id="2606632"/>
    <lineage>
        <taxon>Bacteria</taxon>
        <taxon>Bacillati</taxon>
        <taxon>Bacillota</taxon>
        <taxon>Clostridia</taxon>
        <taxon>Lachnospirales</taxon>
        <taxon>Lachnospiraceae</taxon>
        <taxon>Porcincola</taxon>
    </lineage>
</organism>